<feature type="transmembrane region" description="Helical" evidence="4">
    <location>
        <begin position="205"/>
        <end position="226"/>
    </location>
</feature>
<keyword evidence="1" id="KW-0805">Transcription regulation</keyword>
<feature type="transmembrane region" description="Helical" evidence="4">
    <location>
        <begin position="176"/>
        <end position="193"/>
    </location>
</feature>
<dbReference type="OrthoDB" id="9779074at2"/>
<dbReference type="GO" id="GO:0003700">
    <property type="term" value="F:DNA-binding transcription factor activity"/>
    <property type="evidence" value="ECO:0007669"/>
    <property type="project" value="InterPro"/>
</dbReference>
<feature type="transmembrane region" description="Helical" evidence="4">
    <location>
        <begin position="98"/>
        <end position="116"/>
    </location>
</feature>
<dbReference type="PROSITE" id="PS01124">
    <property type="entry name" value="HTH_ARAC_FAMILY_2"/>
    <property type="match status" value="1"/>
</dbReference>
<sequence>MDQLISFFVAGTTLLLAFLIFANINQVNSKANRWFGSFILCIFFIQFNDLLEKTEFLKMRTLINDWLGITDFIIAPVFYFSVIYFVQPDRKWRARDNFHFAFVFIMLLLLLLSLLIEVPPPKTVDKKNADIIINVFNLIFYLQVISYCIAACRKIVAYQKNLLLYSSNTDAINLKWLQRVVICVLFLAVLWLIDNVFKLAKTNVFFDHLASLIYLFGIFFIAYFSLKQKEFFQFNKKEKEDIDLIINETSNLELNRKKIVSETDLQEIKSSLIQLMENKKPFLDAELSLFKLASQLDVSSHTLSYIINQGCNENFYQFINRYRIEEAKKMIQDPNMKHLSLIGIAFEVGFNSKTVFNTTFKKMTNQTPSEFKKANLPMSQIVL</sequence>
<dbReference type="AlphaFoldDB" id="A0A3S3U2R4"/>
<name>A0A3S3U2R4_9FLAO</name>
<keyword evidence="7" id="KW-1185">Reference proteome</keyword>
<keyword evidence="4" id="KW-0812">Transmembrane</keyword>
<evidence type="ECO:0000256" key="1">
    <source>
        <dbReference type="ARBA" id="ARBA00023015"/>
    </source>
</evidence>
<evidence type="ECO:0000259" key="5">
    <source>
        <dbReference type="PROSITE" id="PS01124"/>
    </source>
</evidence>
<feature type="transmembrane region" description="Helical" evidence="4">
    <location>
        <begin position="31"/>
        <end position="47"/>
    </location>
</feature>
<comment type="caution">
    <text evidence="6">The sequence shown here is derived from an EMBL/GenBank/DDBJ whole genome shotgun (WGS) entry which is preliminary data.</text>
</comment>
<organism evidence="6 7">
    <name type="scientific">Flavobacterium cerinum</name>
    <dbReference type="NCBI Taxonomy" id="2502784"/>
    <lineage>
        <taxon>Bacteria</taxon>
        <taxon>Pseudomonadati</taxon>
        <taxon>Bacteroidota</taxon>
        <taxon>Flavobacteriia</taxon>
        <taxon>Flavobacteriales</taxon>
        <taxon>Flavobacteriaceae</taxon>
        <taxon>Flavobacterium</taxon>
    </lineage>
</organism>
<dbReference type="Gene3D" id="1.10.10.60">
    <property type="entry name" value="Homeodomain-like"/>
    <property type="match status" value="2"/>
</dbReference>
<feature type="transmembrane region" description="Helical" evidence="4">
    <location>
        <begin position="67"/>
        <end position="86"/>
    </location>
</feature>
<proteinExistence type="predicted"/>
<protein>
    <submittedName>
        <fullName evidence="6">AraC family transcriptional regulator</fullName>
    </submittedName>
</protein>
<evidence type="ECO:0000256" key="4">
    <source>
        <dbReference type="SAM" id="Phobius"/>
    </source>
</evidence>
<dbReference type="SUPFAM" id="SSF46689">
    <property type="entry name" value="Homeodomain-like"/>
    <property type="match status" value="1"/>
</dbReference>
<keyword evidence="2" id="KW-0238">DNA-binding</keyword>
<dbReference type="RefSeq" id="WP_128389550.1">
    <property type="nucleotide sequence ID" value="NZ_SBII01000005.1"/>
</dbReference>
<dbReference type="Pfam" id="PF12833">
    <property type="entry name" value="HTH_18"/>
    <property type="match status" value="1"/>
</dbReference>
<keyword evidence="4" id="KW-0472">Membrane</keyword>
<evidence type="ECO:0000256" key="2">
    <source>
        <dbReference type="ARBA" id="ARBA00023125"/>
    </source>
</evidence>
<evidence type="ECO:0000256" key="3">
    <source>
        <dbReference type="ARBA" id="ARBA00023163"/>
    </source>
</evidence>
<evidence type="ECO:0000313" key="7">
    <source>
        <dbReference type="Proteomes" id="UP000287527"/>
    </source>
</evidence>
<feature type="transmembrane region" description="Helical" evidence="4">
    <location>
        <begin position="6"/>
        <end position="24"/>
    </location>
</feature>
<dbReference type="PROSITE" id="PS00041">
    <property type="entry name" value="HTH_ARAC_FAMILY_1"/>
    <property type="match status" value="1"/>
</dbReference>
<keyword evidence="4" id="KW-1133">Transmembrane helix</keyword>
<reference evidence="6 7" key="1">
    <citation type="submission" date="2019-01" db="EMBL/GenBank/DDBJ databases">
        <title>Flavobacterium sp. nov.,isolated from freshwater.</title>
        <authorList>
            <person name="Zhang R."/>
            <person name="Du Z.-J."/>
        </authorList>
    </citation>
    <scope>NUCLEOTIDE SEQUENCE [LARGE SCALE GENOMIC DNA]</scope>
    <source>
        <strain evidence="6 7">1E403</strain>
    </source>
</reference>
<dbReference type="EMBL" id="SBII01000005">
    <property type="protein sequence ID" value="RWX00321.1"/>
    <property type="molecule type" value="Genomic_DNA"/>
</dbReference>
<feature type="transmembrane region" description="Helical" evidence="4">
    <location>
        <begin position="131"/>
        <end position="156"/>
    </location>
</feature>
<dbReference type="InterPro" id="IPR009057">
    <property type="entry name" value="Homeodomain-like_sf"/>
</dbReference>
<dbReference type="Proteomes" id="UP000287527">
    <property type="component" value="Unassembled WGS sequence"/>
</dbReference>
<feature type="domain" description="HTH araC/xylS-type" evidence="5">
    <location>
        <begin position="270"/>
        <end position="374"/>
    </location>
</feature>
<gene>
    <name evidence="6" type="ORF">EPI11_08565</name>
</gene>
<keyword evidence="3" id="KW-0804">Transcription</keyword>
<dbReference type="GO" id="GO:0043565">
    <property type="term" value="F:sequence-specific DNA binding"/>
    <property type="evidence" value="ECO:0007669"/>
    <property type="project" value="InterPro"/>
</dbReference>
<dbReference type="InterPro" id="IPR018062">
    <property type="entry name" value="HTH_AraC-typ_CS"/>
</dbReference>
<dbReference type="InterPro" id="IPR018060">
    <property type="entry name" value="HTH_AraC"/>
</dbReference>
<evidence type="ECO:0000313" key="6">
    <source>
        <dbReference type="EMBL" id="RWX00321.1"/>
    </source>
</evidence>
<dbReference type="SMART" id="SM00342">
    <property type="entry name" value="HTH_ARAC"/>
    <property type="match status" value="1"/>
</dbReference>
<dbReference type="PANTHER" id="PTHR43280:SF29">
    <property type="entry name" value="ARAC-FAMILY TRANSCRIPTIONAL REGULATOR"/>
    <property type="match status" value="1"/>
</dbReference>
<dbReference type="PANTHER" id="PTHR43280">
    <property type="entry name" value="ARAC-FAMILY TRANSCRIPTIONAL REGULATOR"/>
    <property type="match status" value="1"/>
</dbReference>
<accession>A0A3S3U2R4</accession>